<dbReference type="Pfam" id="PF12172">
    <property type="entry name" value="zf-ChsH2"/>
    <property type="match status" value="1"/>
</dbReference>
<protein>
    <recommendedName>
        <fullName evidence="1">ChsH2 rubredoxin-like zinc ribbon domain-containing protein</fullName>
    </recommendedName>
</protein>
<gene>
    <name evidence="2" type="ORF">SAMN04489760_107100</name>
</gene>
<dbReference type="Proteomes" id="UP000198744">
    <property type="component" value="Unassembled WGS sequence"/>
</dbReference>
<dbReference type="EMBL" id="FOBS01000007">
    <property type="protein sequence ID" value="SEM23572.1"/>
    <property type="molecule type" value="Genomic_DNA"/>
</dbReference>
<evidence type="ECO:0000259" key="1">
    <source>
        <dbReference type="Pfam" id="PF12172"/>
    </source>
</evidence>
<accession>A0A1H7WQ02</accession>
<feature type="domain" description="ChsH2 rubredoxin-like zinc ribbon" evidence="1">
    <location>
        <begin position="36"/>
        <end position="69"/>
    </location>
</feature>
<dbReference type="RefSeq" id="WP_093882958.1">
    <property type="nucleotide sequence ID" value="NZ_FOBS01000007.1"/>
</dbReference>
<keyword evidence="3" id="KW-1185">Reference proteome</keyword>
<name>A0A1H7WQ02_9BACT</name>
<dbReference type="SUPFAM" id="SSF50249">
    <property type="entry name" value="Nucleic acid-binding proteins"/>
    <property type="match status" value="1"/>
</dbReference>
<dbReference type="Gene3D" id="6.10.30.10">
    <property type="match status" value="1"/>
</dbReference>
<proteinExistence type="predicted"/>
<dbReference type="PANTHER" id="PTHR34075:SF5">
    <property type="entry name" value="BLR3430 PROTEIN"/>
    <property type="match status" value="1"/>
</dbReference>
<evidence type="ECO:0000313" key="2">
    <source>
        <dbReference type="EMBL" id="SEM23572.1"/>
    </source>
</evidence>
<dbReference type="InterPro" id="IPR052513">
    <property type="entry name" value="Thioester_dehydratase-like"/>
</dbReference>
<evidence type="ECO:0000313" key="3">
    <source>
        <dbReference type="Proteomes" id="UP000198744"/>
    </source>
</evidence>
<dbReference type="AlphaFoldDB" id="A0A1H7WQ02"/>
<dbReference type="InterPro" id="IPR012340">
    <property type="entry name" value="NA-bd_OB-fold"/>
</dbReference>
<dbReference type="InterPro" id="IPR022002">
    <property type="entry name" value="ChsH2_Znr"/>
</dbReference>
<dbReference type="STRING" id="43775.SAMN04489760_107100"/>
<reference evidence="2 3" key="1">
    <citation type="submission" date="2016-10" db="EMBL/GenBank/DDBJ databases">
        <authorList>
            <person name="de Groot N.N."/>
        </authorList>
    </citation>
    <scope>NUCLEOTIDE SEQUENCE [LARGE SCALE GENOMIC DNA]</scope>
    <source>
        <strain evidence="2 3">DSM 8423</strain>
    </source>
</reference>
<dbReference type="PANTHER" id="PTHR34075">
    <property type="entry name" value="BLR3430 PROTEIN"/>
    <property type="match status" value="1"/>
</dbReference>
<dbReference type="OrthoDB" id="5514845at2"/>
<sequence length="165" mass="18491">MSSAIPVLEDLYPVTMDMWPVQAKEFNRVHPFYENLKAGKLTTTRCKACDAVSYPPRVICPECYSEDLEYIELPEKGKVVVFSETLKGVPLGFSAPLIHATIDLGKDSPVRRLLIRVVNCPAGQLKEGDELRLVVFEVPSHPIEKGKKGTIQSERVFFAFEPVAR</sequence>
<organism evidence="2 3">
    <name type="scientific">Syntrophus gentianae</name>
    <dbReference type="NCBI Taxonomy" id="43775"/>
    <lineage>
        <taxon>Bacteria</taxon>
        <taxon>Pseudomonadati</taxon>
        <taxon>Thermodesulfobacteriota</taxon>
        <taxon>Syntrophia</taxon>
        <taxon>Syntrophales</taxon>
        <taxon>Syntrophaceae</taxon>
        <taxon>Syntrophus</taxon>
    </lineage>
</organism>